<keyword evidence="2" id="KW-1185">Reference proteome</keyword>
<evidence type="ECO:0000313" key="1">
    <source>
        <dbReference type="EMBL" id="CDY12492.1"/>
    </source>
</evidence>
<reference evidence="1 2" key="1">
    <citation type="journal article" date="2014" name="Science">
        <title>Plant genetics. Early allopolyploid evolution in the post-Neolithic Brassica napus oilseed genome.</title>
        <authorList>
            <person name="Chalhoub B."/>
            <person name="Denoeud F."/>
            <person name="Liu S."/>
            <person name="Parkin I.A."/>
            <person name="Tang H."/>
            <person name="Wang X."/>
            <person name="Chiquet J."/>
            <person name="Belcram H."/>
            <person name="Tong C."/>
            <person name="Samans B."/>
            <person name="Correa M."/>
            <person name="Da Silva C."/>
            <person name="Just J."/>
            <person name="Falentin C."/>
            <person name="Koh C.S."/>
            <person name="Le Clainche I."/>
            <person name="Bernard M."/>
            <person name="Bento P."/>
            <person name="Noel B."/>
            <person name="Labadie K."/>
            <person name="Alberti A."/>
            <person name="Charles M."/>
            <person name="Arnaud D."/>
            <person name="Guo H."/>
            <person name="Daviaud C."/>
            <person name="Alamery S."/>
            <person name="Jabbari K."/>
            <person name="Zhao M."/>
            <person name="Edger P.P."/>
            <person name="Chelaifa H."/>
            <person name="Tack D."/>
            <person name="Lassalle G."/>
            <person name="Mestiri I."/>
            <person name="Schnel N."/>
            <person name="Le Paslier M.C."/>
            <person name="Fan G."/>
            <person name="Renault V."/>
            <person name="Bayer P.E."/>
            <person name="Golicz A.A."/>
            <person name="Manoli S."/>
            <person name="Lee T.H."/>
            <person name="Thi V.H."/>
            <person name="Chalabi S."/>
            <person name="Hu Q."/>
            <person name="Fan C."/>
            <person name="Tollenaere R."/>
            <person name="Lu Y."/>
            <person name="Battail C."/>
            <person name="Shen J."/>
            <person name="Sidebottom C.H."/>
            <person name="Wang X."/>
            <person name="Canaguier A."/>
            <person name="Chauveau A."/>
            <person name="Berard A."/>
            <person name="Deniot G."/>
            <person name="Guan M."/>
            <person name="Liu Z."/>
            <person name="Sun F."/>
            <person name="Lim Y.P."/>
            <person name="Lyons E."/>
            <person name="Town C.D."/>
            <person name="Bancroft I."/>
            <person name="Wang X."/>
            <person name="Meng J."/>
            <person name="Ma J."/>
            <person name="Pires J.C."/>
            <person name="King G.J."/>
            <person name="Brunel D."/>
            <person name="Delourme R."/>
            <person name="Renard M."/>
            <person name="Aury J.M."/>
            <person name="Adams K.L."/>
            <person name="Batley J."/>
            <person name="Snowdon R.J."/>
            <person name="Tost J."/>
            <person name="Edwards D."/>
            <person name="Zhou Y."/>
            <person name="Hua W."/>
            <person name="Sharpe A.G."/>
            <person name="Paterson A.H."/>
            <person name="Guan C."/>
            <person name="Wincker P."/>
        </authorList>
    </citation>
    <scope>NUCLEOTIDE SEQUENCE [LARGE SCALE GENOMIC DNA]</scope>
    <source>
        <strain evidence="2">cv. Darmor-bzh</strain>
    </source>
</reference>
<dbReference type="AlphaFoldDB" id="A0A078FHP5"/>
<protein>
    <submittedName>
        <fullName evidence="1">BnaC07g13320D protein</fullName>
    </submittedName>
</protein>
<dbReference type="STRING" id="3708.A0A078FHP5"/>
<accession>A0A078FHP5</accession>
<organism evidence="1 2">
    <name type="scientific">Brassica napus</name>
    <name type="common">Rape</name>
    <dbReference type="NCBI Taxonomy" id="3708"/>
    <lineage>
        <taxon>Eukaryota</taxon>
        <taxon>Viridiplantae</taxon>
        <taxon>Streptophyta</taxon>
        <taxon>Embryophyta</taxon>
        <taxon>Tracheophyta</taxon>
        <taxon>Spermatophyta</taxon>
        <taxon>Magnoliopsida</taxon>
        <taxon>eudicotyledons</taxon>
        <taxon>Gunneridae</taxon>
        <taxon>Pentapetalae</taxon>
        <taxon>rosids</taxon>
        <taxon>malvids</taxon>
        <taxon>Brassicales</taxon>
        <taxon>Brassicaceae</taxon>
        <taxon>Brassiceae</taxon>
        <taxon>Brassica</taxon>
    </lineage>
</organism>
<sequence length="37" mass="4125">MAGEIQEPLNLSLLENSIHSGSVSFGRFEKESSSWEK</sequence>
<dbReference type="Gramene" id="CDY12492">
    <property type="protein sequence ID" value="CDY12492"/>
    <property type="gene ID" value="GSBRNA2T00061808001"/>
</dbReference>
<name>A0A078FHP5_BRANA</name>
<dbReference type="Proteomes" id="UP000028999">
    <property type="component" value="Unassembled WGS sequence"/>
</dbReference>
<evidence type="ECO:0000313" key="2">
    <source>
        <dbReference type="Proteomes" id="UP000028999"/>
    </source>
</evidence>
<dbReference type="PaxDb" id="3708-A0A078FHP5"/>
<dbReference type="EMBL" id="LK032023">
    <property type="protein sequence ID" value="CDY12492.1"/>
    <property type="molecule type" value="Genomic_DNA"/>
</dbReference>
<proteinExistence type="predicted"/>
<gene>
    <name evidence="1" type="primary">BnaC07g13320D</name>
    <name evidence="1" type="ORF">GSBRNA2T00061808001</name>
</gene>